<dbReference type="Gramene" id="Bo00673s010.1">
    <property type="protein sequence ID" value="Bo00673s010.1"/>
    <property type="gene ID" value="Bo00673s010"/>
</dbReference>
<evidence type="ECO:0000313" key="1">
    <source>
        <dbReference type="EnsemblPlants" id="Bo00673s010.1"/>
    </source>
</evidence>
<evidence type="ECO:0000313" key="2">
    <source>
        <dbReference type="Proteomes" id="UP000032141"/>
    </source>
</evidence>
<reference evidence="1" key="2">
    <citation type="submission" date="2015-06" db="UniProtKB">
        <authorList>
            <consortium name="EnsemblPlants"/>
        </authorList>
    </citation>
    <scope>IDENTIFICATION</scope>
</reference>
<name>A0A0D2ZQE8_BRAOL</name>
<keyword evidence="2" id="KW-1185">Reference proteome</keyword>
<dbReference type="AlphaFoldDB" id="A0A0D2ZQE8"/>
<dbReference type="Proteomes" id="UP000032141">
    <property type="component" value="Unassembled WGS sequence"/>
</dbReference>
<proteinExistence type="predicted"/>
<accession>A0A0D2ZQE8</accession>
<dbReference type="HOGENOM" id="CLU_2981865_0_0_1"/>
<protein>
    <submittedName>
        <fullName evidence="1">Uncharacterized protein</fullName>
    </submittedName>
</protein>
<sequence length="58" mass="6393">MDSFMICTITPLQHLLNSPSSWSACESFSYLFSHLTLEAALIESSSSHSQECSEHSLA</sequence>
<organism evidence="1 2">
    <name type="scientific">Brassica oleracea var. oleracea</name>
    <dbReference type="NCBI Taxonomy" id="109376"/>
    <lineage>
        <taxon>Eukaryota</taxon>
        <taxon>Viridiplantae</taxon>
        <taxon>Streptophyta</taxon>
        <taxon>Embryophyta</taxon>
        <taxon>Tracheophyta</taxon>
        <taxon>Spermatophyta</taxon>
        <taxon>Magnoliopsida</taxon>
        <taxon>eudicotyledons</taxon>
        <taxon>Gunneridae</taxon>
        <taxon>Pentapetalae</taxon>
        <taxon>rosids</taxon>
        <taxon>malvids</taxon>
        <taxon>Brassicales</taxon>
        <taxon>Brassicaceae</taxon>
        <taxon>Brassiceae</taxon>
        <taxon>Brassica</taxon>
    </lineage>
</organism>
<dbReference type="EnsemblPlants" id="Bo00673s010.1">
    <property type="protein sequence ID" value="Bo00673s010.1"/>
    <property type="gene ID" value="Bo00673s010"/>
</dbReference>
<reference evidence="1" key="1">
    <citation type="journal article" date="2014" name="Genome Biol.">
        <title>Transcriptome and methylome profiling reveals relics of genome dominance in the mesopolyploid Brassica oleracea.</title>
        <authorList>
            <person name="Parkin I.A."/>
            <person name="Koh C."/>
            <person name="Tang H."/>
            <person name="Robinson S.J."/>
            <person name="Kagale S."/>
            <person name="Clarke W.E."/>
            <person name="Town C.D."/>
            <person name="Nixon J."/>
            <person name="Krishnakumar V."/>
            <person name="Bidwell S.L."/>
            <person name="Denoeud F."/>
            <person name="Belcram H."/>
            <person name="Links M.G."/>
            <person name="Just J."/>
            <person name="Clarke C."/>
            <person name="Bender T."/>
            <person name="Huebert T."/>
            <person name="Mason A.S."/>
            <person name="Pires J.C."/>
            <person name="Barker G."/>
            <person name="Moore J."/>
            <person name="Walley P.G."/>
            <person name="Manoli S."/>
            <person name="Batley J."/>
            <person name="Edwards D."/>
            <person name="Nelson M.N."/>
            <person name="Wang X."/>
            <person name="Paterson A.H."/>
            <person name="King G."/>
            <person name="Bancroft I."/>
            <person name="Chalhoub B."/>
            <person name="Sharpe A.G."/>
        </authorList>
    </citation>
    <scope>NUCLEOTIDE SEQUENCE [LARGE SCALE GENOMIC DNA]</scope>
    <source>
        <strain evidence="1">cv. TO1000</strain>
    </source>
</reference>